<dbReference type="AlphaFoldDB" id="F4P5M3"/>
<feature type="region of interest" description="Disordered" evidence="1">
    <location>
        <begin position="75"/>
        <end position="94"/>
    </location>
</feature>
<evidence type="ECO:0000313" key="2">
    <source>
        <dbReference type="EMBL" id="EGF79443.1"/>
    </source>
</evidence>
<gene>
    <name evidence="2" type="ORF">BATDEDRAFT_25790</name>
</gene>
<dbReference type="Proteomes" id="UP000007241">
    <property type="component" value="Unassembled WGS sequence"/>
</dbReference>
<dbReference type="EMBL" id="GL882886">
    <property type="protein sequence ID" value="EGF79443.1"/>
    <property type="molecule type" value="Genomic_DNA"/>
</dbReference>
<dbReference type="RefSeq" id="XP_006679887.1">
    <property type="nucleotide sequence ID" value="XM_006679824.1"/>
</dbReference>
<name>F4P5M3_BATDJ</name>
<organism evidence="2 3">
    <name type="scientific">Batrachochytrium dendrobatidis (strain JAM81 / FGSC 10211)</name>
    <name type="common">Frog chytrid fungus</name>
    <dbReference type="NCBI Taxonomy" id="684364"/>
    <lineage>
        <taxon>Eukaryota</taxon>
        <taxon>Fungi</taxon>
        <taxon>Fungi incertae sedis</taxon>
        <taxon>Chytridiomycota</taxon>
        <taxon>Chytridiomycota incertae sedis</taxon>
        <taxon>Chytridiomycetes</taxon>
        <taxon>Rhizophydiales</taxon>
        <taxon>Rhizophydiales incertae sedis</taxon>
        <taxon>Batrachochytrium</taxon>
    </lineage>
</organism>
<dbReference type="GeneID" id="18238886"/>
<dbReference type="InParanoid" id="F4P5M3"/>
<keyword evidence="3" id="KW-1185">Reference proteome</keyword>
<dbReference type="PANTHER" id="PTHR46585:SF1">
    <property type="entry name" value="CHROMO DOMAIN-CONTAINING PROTEIN"/>
    <property type="match status" value="1"/>
</dbReference>
<dbReference type="PANTHER" id="PTHR46585">
    <property type="entry name" value="INTEGRASE CORE DOMAIN CONTAINING PROTEIN"/>
    <property type="match status" value="1"/>
</dbReference>
<dbReference type="STRING" id="684364.F4P5M3"/>
<dbReference type="OrthoDB" id="2344127at2759"/>
<accession>F4P5M3</accession>
<dbReference type="HOGENOM" id="CLU_161480_0_0_1"/>
<sequence>MNVKIEKNAIGVGDKVRLLKTRQAFRKGYEPKYSHTIYKVISGNGYSYFIADDDGNILPKAYKYYELQRIESTQRFHTESRQREPRMTNKERRNKRELEELVSLKLTKRTFTVLRIGIRIPLTNKNN</sequence>
<evidence type="ECO:0000256" key="1">
    <source>
        <dbReference type="SAM" id="MobiDB-lite"/>
    </source>
</evidence>
<reference evidence="2 3" key="1">
    <citation type="submission" date="2009-12" db="EMBL/GenBank/DDBJ databases">
        <title>The draft genome of Batrachochytrium dendrobatidis.</title>
        <authorList>
            <consortium name="US DOE Joint Genome Institute (JGI-PGF)"/>
            <person name="Kuo A."/>
            <person name="Salamov A."/>
            <person name="Schmutz J."/>
            <person name="Lucas S."/>
            <person name="Pitluck S."/>
            <person name="Rosenblum E."/>
            <person name="Stajich J."/>
            <person name="Eisen M."/>
            <person name="Grigoriev I.V."/>
        </authorList>
    </citation>
    <scope>NUCLEOTIDE SEQUENCE [LARGE SCALE GENOMIC DNA]</scope>
    <source>
        <strain evidence="3">JAM81 / FGSC 10211</strain>
    </source>
</reference>
<protein>
    <submittedName>
        <fullName evidence="2">Uncharacterized protein</fullName>
    </submittedName>
</protein>
<evidence type="ECO:0000313" key="3">
    <source>
        <dbReference type="Proteomes" id="UP000007241"/>
    </source>
</evidence>
<proteinExistence type="predicted"/>